<dbReference type="OrthoDB" id="647456at2"/>
<evidence type="ECO:0000313" key="1">
    <source>
        <dbReference type="EMBL" id="SCC39171.1"/>
    </source>
</evidence>
<protein>
    <recommendedName>
        <fullName evidence="3">DUF4249 domain-containing protein</fullName>
    </recommendedName>
</protein>
<dbReference type="Pfam" id="PF14054">
    <property type="entry name" value="DUF4249"/>
    <property type="match status" value="1"/>
</dbReference>
<organism evidence="1 2">
    <name type="scientific">Chitinophaga costaii</name>
    <dbReference type="NCBI Taxonomy" id="1335309"/>
    <lineage>
        <taxon>Bacteria</taxon>
        <taxon>Pseudomonadati</taxon>
        <taxon>Bacteroidota</taxon>
        <taxon>Chitinophagia</taxon>
        <taxon>Chitinophagales</taxon>
        <taxon>Chitinophagaceae</taxon>
        <taxon>Chitinophaga</taxon>
    </lineage>
</organism>
<dbReference type="InterPro" id="IPR025345">
    <property type="entry name" value="DUF4249"/>
</dbReference>
<dbReference type="Proteomes" id="UP000242818">
    <property type="component" value="Unassembled WGS sequence"/>
</dbReference>
<evidence type="ECO:0000313" key="2">
    <source>
        <dbReference type="Proteomes" id="UP000242818"/>
    </source>
</evidence>
<dbReference type="EMBL" id="FMAR01000007">
    <property type="protein sequence ID" value="SCC39171.1"/>
    <property type="molecule type" value="Genomic_DNA"/>
</dbReference>
<sequence>MRRFAMPIVLLGLFSCEKEVHIHSTNTVSQLVIEGKIEQGAYPVVVLSHSLGYFSGLDSTQTKNNYVHGATITVTDNGYNYDLREYSRDTVGGSIYYYTADSSRQPNRGIPGHNYGLKIVAEGKTYISSTTIPSSHMTLDSIWYKRVLYDGDSNYAELRVRISDPPEKGNFVRYFTKRNREPFYPGLFSTENDDLVNGAPSNITLDRGINRNEKIDYQTYAYFRLKDTVTVKFCGIDRATYNFWRTLDFSFNNNGNPFSSPIVIVGNIPETQGYWGGYSVQYATIIMTD</sequence>
<keyword evidence="2" id="KW-1185">Reference proteome</keyword>
<dbReference type="STRING" id="1335309.GA0116948_107120"/>
<dbReference type="AlphaFoldDB" id="A0A1C4E6M8"/>
<dbReference type="PROSITE" id="PS51257">
    <property type="entry name" value="PROKAR_LIPOPROTEIN"/>
    <property type="match status" value="1"/>
</dbReference>
<accession>A0A1C4E6M8</accession>
<evidence type="ECO:0008006" key="3">
    <source>
        <dbReference type="Google" id="ProtNLM"/>
    </source>
</evidence>
<dbReference type="RefSeq" id="WP_089712369.1">
    <property type="nucleotide sequence ID" value="NZ_FMAR01000007.1"/>
</dbReference>
<gene>
    <name evidence="1" type="ORF">GA0116948_107120</name>
</gene>
<name>A0A1C4E6M8_9BACT</name>
<reference evidence="1 2" key="1">
    <citation type="submission" date="2016-08" db="EMBL/GenBank/DDBJ databases">
        <authorList>
            <person name="Seilhamer J.J."/>
        </authorList>
    </citation>
    <scope>NUCLEOTIDE SEQUENCE [LARGE SCALE GENOMIC DNA]</scope>
    <source>
        <strain evidence="1 2">A37T2</strain>
    </source>
</reference>
<proteinExistence type="predicted"/>